<gene>
    <name evidence="9" type="ORF">CCAM_LOCUS44568</name>
</gene>
<dbReference type="GO" id="GO:0006281">
    <property type="term" value="P:DNA repair"/>
    <property type="evidence" value="ECO:0007669"/>
    <property type="project" value="UniProtKB-UniRule"/>
</dbReference>
<dbReference type="InterPro" id="IPR014854">
    <property type="entry name" value="Nse4_C"/>
</dbReference>
<dbReference type="GO" id="GO:0005634">
    <property type="term" value="C:nucleus"/>
    <property type="evidence" value="ECO:0007669"/>
    <property type="project" value="UniProtKB-SubCell"/>
</dbReference>
<evidence type="ECO:0000313" key="10">
    <source>
        <dbReference type="Proteomes" id="UP000595140"/>
    </source>
</evidence>
<dbReference type="EMBL" id="OOIL02006840">
    <property type="protein sequence ID" value="VFR02793.1"/>
    <property type="molecule type" value="Genomic_DNA"/>
</dbReference>
<evidence type="ECO:0000256" key="1">
    <source>
        <dbReference type="ARBA" id="ARBA00004123"/>
    </source>
</evidence>
<dbReference type="OrthoDB" id="361242at2759"/>
<comment type="subcellular location">
    <subcellularLocation>
        <location evidence="1 7">Nucleus</location>
    </subcellularLocation>
</comment>
<evidence type="ECO:0000256" key="5">
    <source>
        <dbReference type="ARBA" id="ARBA00023204"/>
    </source>
</evidence>
<evidence type="ECO:0000256" key="6">
    <source>
        <dbReference type="ARBA" id="ARBA00023242"/>
    </source>
</evidence>
<evidence type="ECO:0000313" key="9">
    <source>
        <dbReference type="EMBL" id="VFR02793.1"/>
    </source>
</evidence>
<proteinExistence type="inferred from homology"/>
<dbReference type="Proteomes" id="UP000595140">
    <property type="component" value="Unassembled WGS sequence"/>
</dbReference>
<sequence length="368" mass="41617">MGRSYLGHRLRYPSTSMVKPTQQPAAMVTHVEKVKVEEGEPRDRSNALSRKIDRLARIIEFTEFAQQPDAVRRIVRSQYSSIQNIINERSYDIGNSESDRFKKILGDVEGLFRSVARPREQVADAETVLGLTGTLVDSVKSHLKGSVTPAEFVSCFLKNYGKKGGSRKNAGHELPWKEIGCVVSPVFMDGSGCKTMLGPMNYKIKLEQVDYKIKPEALNYVINLRGIRNLRNEIKRARRNAYACPTKISDSTPEWKSNTERNVFLMFEVLEKKKSVKLENLVLNKISYAQTIENIFALSFLVKDGRVAISLAENGSHFVSTRDPGACPVPPSNVVNQTSIFRLDYIDWKMMLDFVPEGEELLMPHRVS</sequence>
<organism evidence="9 10">
    <name type="scientific">Cuscuta campestris</name>
    <dbReference type="NCBI Taxonomy" id="132261"/>
    <lineage>
        <taxon>Eukaryota</taxon>
        <taxon>Viridiplantae</taxon>
        <taxon>Streptophyta</taxon>
        <taxon>Embryophyta</taxon>
        <taxon>Tracheophyta</taxon>
        <taxon>Spermatophyta</taxon>
        <taxon>Magnoliopsida</taxon>
        <taxon>eudicotyledons</taxon>
        <taxon>Gunneridae</taxon>
        <taxon>Pentapetalae</taxon>
        <taxon>asterids</taxon>
        <taxon>lamiids</taxon>
        <taxon>Solanales</taxon>
        <taxon>Convolvulaceae</taxon>
        <taxon>Cuscuteae</taxon>
        <taxon>Cuscuta</taxon>
        <taxon>Cuscuta subgen. Grammica</taxon>
        <taxon>Cuscuta sect. Cleistogrammica</taxon>
    </lineage>
</organism>
<name>A0A484NP56_9ASTE</name>
<reference evidence="9 10" key="1">
    <citation type="submission" date="2018-04" db="EMBL/GenBank/DDBJ databases">
        <authorList>
            <person name="Vogel A."/>
        </authorList>
    </citation>
    <scope>NUCLEOTIDE SEQUENCE [LARGE SCALE GENOMIC DNA]</scope>
</reference>
<accession>A0A484NP56</accession>
<keyword evidence="4 7" id="KW-0233">DNA recombination</keyword>
<protein>
    <recommendedName>
        <fullName evidence="7">Non-structural maintenance of chromosomes element 4</fullName>
    </recommendedName>
</protein>
<comment type="subunit">
    <text evidence="7">Component of the SMC5-SMC6 complex.</text>
</comment>
<comment type="function">
    <text evidence="7">Component of the SMC5-SMC6 complex, that promotes sister chromatid alignment after DNA damage and facilitates double-stranded DNA breaks (DSBs) repair via homologous recombination between sister chromatids.</text>
</comment>
<evidence type="ECO:0000256" key="3">
    <source>
        <dbReference type="ARBA" id="ARBA00022763"/>
    </source>
</evidence>
<dbReference type="GO" id="GO:0006310">
    <property type="term" value="P:DNA recombination"/>
    <property type="evidence" value="ECO:0007669"/>
    <property type="project" value="UniProtKB-UniRule"/>
</dbReference>
<dbReference type="Pfam" id="PF08743">
    <property type="entry name" value="Nse4_C"/>
    <property type="match status" value="1"/>
</dbReference>
<comment type="similarity">
    <text evidence="2 7">Belongs to the NSE4 family.</text>
</comment>
<keyword evidence="3 7" id="KW-0227">DNA damage</keyword>
<dbReference type="AlphaFoldDB" id="A0A484NP56"/>
<keyword evidence="5 7" id="KW-0234">DNA repair</keyword>
<keyword evidence="10" id="KW-1185">Reference proteome</keyword>
<evidence type="ECO:0000256" key="7">
    <source>
        <dbReference type="RuleBase" id="RU365071"/>
    </source>
</evidence>
<dbReference type="PANTHER" id="PTHR16140">
    <property type="entry name" value="NON-STRUCTURAL MAINTENANCE OF CHROMOSOMES ELEMENT 4"/>
    <property type="match status" value="1"/>
</dbReference>
<dbReference type="PANTHER" id="PTHR16140:SF0">
    <property type="entry name" value="NON-STRUCTURAL MAINTENANCE OF CHROMOSOMES ELEMENT 4"/>
    <property type="match status" value="1"/>
</dbReference>
<feature type="domain" description="Non-structural maintenance of chromosome element 4 C-terminal" evidence="8">
    <location>
        <begin position="276"/>
        <end position="359"/>
    </location>
</feature>
<evidence type="ECO:0000256" key="4">
    <source>
        <dbReference type="ARBA" id="ARBA00023172"/>
    </source>
</evidence>
<dbReference type="GO" id="GO:0030915">
    <property type="term" value="C:Smc5-Smc6 complex"/>
    <property type="evidence" value="ECO:0007669"/>
    <property type="project" value="UniProtKB-UniRule"/>
</dbReference>
<evidence type="ECO:0000256" key="2">
    <source>
        <dbReference type="ARBA" id="ARBA00008997"/>
    </source>
</evidence>
<dbReference type="InterPro" id="IPR027786">
    <property type="entry name" value="Nse4/EID"/>
</dbReference>
<evidence type="ECO:0000259" key="8">
    <source>
        <dbReference type="Pfam" id="PF08743"/>
    </source>
</evidence>
<keyword evidence="6 7" id="KW-0539">Nucleus</keyword>